<comment type="subcellular location">
    <subcellularLocation>
        <location evidence="1 7">Periplasm</location>
    </subcellularLocation>
</comment>
<feature type="chain" id="PRO_5006774437" description="Flagella basal body P-ring formation protein FlgA" evidence="7">
    <location>
        <begin position="22"/>
        <end position="233"/>
    </location>
</feature>
<evidence type="ECO:0000259" key="8">
    <source>
        <dbReference type="SMART" id="SM00858"/>
    </source>
</evidence>
<dbReference type="InterPro" id="IPR039246">
    <property type="entry name" value="Flagellar_FlgA"/>
</dbReference>
<dbReference type="PATRIC" id="fig|28084.5.peg.1083"/>
<dbReference type="Proteomes" id="UP000054921">
    <property type="component" value="Unassembled WGS sequence"/>
</dbReference>
<dbReference type="Pfam" id="PF17656">
    <property type="entry name" value="ChapFlgA_N"/>
    <property type="match status" value="1"/>
</dbReference>
<evidence type="ECO:0000256" key="4">
    <source>
        <dbReference type="ARBA" id="ARBA00022729"/>
    </source>
</evidence>
<feature type="domain" description="SAF" evidence="8">
    <location>
        <begin position="108"/>
        <end position="170"/>
    </location>
</feature>
<dbReference type="PANTHER" id="PTHR36307">
    <property type="entry name" value="FLAGELLA BASAL BODY P-RING FORMATION PROTEIN FLGA"/>
    <property type="match status" value="1"/>
</dbReference>
<proteinExistence type="inferred from homology"/>
<dbReference type="EMBL" id="LNXW01000013">
    <property type="protein sequence ID" value="KTC78983.1"/>
    <property type="molecule type" value="Genomic_DNA"/>
</dbReference>
<feature type="signal peptide" evidence="7">
    <location>
        <begin position="1"/>
        <end position="21"/>
    </location>
</feature>
<keyword evidence="9" id="KW-0282">Flagellum</keyword>
<dbReference type="GO" id="GO:0044780">
    <property type="term" value="P:bacterial-type flagellum assembly"/>
    <property type="evidence" value="ECO:0007669"/>
    <property type="project" value="InterPro"/>
</dbReference>
<evidence type="ECO:0000256" key="3">
    <source>
        <dbReference type="ARBA" id="ARBA00014754"/>
    </source>
</evidence>
<dbReference type="InterPro" id="IPR017585">
    <property type="entry name" value="SAF_FlgA"/>
</dbReference>
<dbReference type="InterPro" id="IPR013974">
    <property type="entry name" value="SAF"/>
</dbReference>
<keyword evidence="7" id="KW-1005">Bacterial flagellum biogenesis</keyword>
<dbReference type="RefSeq" id="WP_058387516.1">
    <property type="nucleotide sequence ID" value="NZ_LNXW01000013.1"/>
</dbReference>
<sequence length="233" mass="26126">MKKCILSVLLFFASTALYSDAIQSPEILTNKIEQHIRNELSSYKEGKIQVIADKIDSRLNLKACAEDHLVVFNPYQSPILNTSTMGIKCQENDNRWSLYVPVKITVLKTIYVAKRALIKGTRISRDDIYETEMDVQKLNHGYYTEKDLLIGQICKINIPPNSPLNPHNIEAAKLINKGERVSIVVNDNNLTVSMDGVAMEEGSLGETIKVRNLSSKKIIEAQISGPKKVNVIL</sequence>
<dbReference type="PANTHER" id="PTHR36307:SF1">
    <property type="entry name" value="FLAGELLA BASAL BODY P-RING FORMATION PROTEIN FLGA"/>
    <property type="match status" value="1"/>
</dbReference>
<keyword evidence="4 7" id="KW-0732">Signal</keyword>
<keyword evidence="5 7" id="KW-0574">Periplasm</keyword>
<evidence type="ECO:0000313" key="10">
    <source>
        <dbReference type="Proteomes" id="UP000054921"/>
    </source>
</evidence>
<name>A0A0W0S6D6_9GAMM</name>
<evidence type="ECO:0000313" key="9">
    <source>
        <dbReference type="EMBL" id="KTC78983.1"/>
    </source>
</evidence>
<evidence type="ECO:0000256" key="1">
    <source>
        <dbReference type="ARBA" id="ARBA00004418"/>
    </source>
</evidence>
<dbReference type="Pfam" id="PF13144">
    <property type="entry name" value="ChapFlgA"/>
    <property type="match status" value="1"/>
</dbReference>
<keyword evidence="9" id="KW-0966">Cell projection</keyword>
<evidence type="ECO:0000256" key="5">
    <source>
        <dbReference type="ARBA" id="ARBA00022764"/>
    </source>
</evidence>
<dbReference type="OrthoDB" id="1669037at2"/>
<dbReference type="GO" id="GO:0042597">
    <property type="term" value="C:periplasmic space"/>
    <property type="evidence" value="ECO:0007669"/>
    <property type="project" value="UniProtKB-SubCell"/>
</dbReference>
<comment type="similarity">
    <text evidence="2 7">Belongs to the FlgA family.</text>
</comment>
<protein>
    <recommendedName>
        <fullName evidence="3 7">Flagella basal body P-ring formation protein FlgA</fullName>
    </recommendedName>
</protein>
<reference evidence="9 10" key="1">
    <citation type="submission" date="2015-11" db="EMBL/GenBank/DDBJ databases">
        <title>Genomic analysis of 38 Legionella species identifies large and diverse effector repertoires.</title>
        <authorList>
            <person name="Burstein D."/>
            <person name="Amaro F."/>
            <person name="Zusman T."/>
            <person name="Lifshitz Z."/>
            <person name="Cohen O."/>
            <person name="Gilbert J.A."/>
            <person name="Pupko T."/>
            <person name="Shuman H.A."/>
            <person name="Segal G."/>
        </authorList>
    </citation>
    <scope>NUCLEOTIDE SEQUENCE [LARGE SCALE GENOMIC DNA]</scope>
    <source>
        <strain evidence="9 10">ORW</strain>
    </source>
</reference>
<dbReference type="NCBIfam" id="TIGR03170">
    <property type="entry name" value="flgA_cterm"/>
    <property type="match status" value="1"/>
</dbReference>
<keyword evidence="9" id="KW-0969">Cilium</keyword>
<dbReference type="STRING" id="28084.Lche_1003"/>
<dbReference type="Gene3D" id="3.90.1210.10">
    <property type="entry name" value="Antifreeze-like/N-acetylneuraminic acid synthase C-terminal domain"/>
    <property type="match status" value="1"/>
</dbReference>
<dbReference type="SMART" id="SM00858">
    <property type="entry name" value="SAF"/>
    <property type="match status" value="1"/>
</dbReference>
<dbReference type="CDD" id="cd11614">
    <property type="entry name" value="SAF_CpaB_FlgA_like"/>
    <property type="match status" value="1"/>
</dbReference>
<organism evidence="9 10">
    <name type="scientific">Legionella cherrii</name>
    <dbReference type="NCBI Taxonomy" id="28084"/>
    <lineage>
        <taxon>Bacteria</taxon>
        <taxon>Pseudomonadati</taxon>
        <taxon>Pseudomonadota</taxon>
        <taxon>Gammaproteobacteria</taxon>
        <taxon>Legionellales</taxon>
        <taxon>Legionellaceae</taxon>
        <taxon>Legionella</taxon>
    </lineage>
</organism>
<dbReference type="AlphaFoldDB" id="A0A0W0S6D6"/>
<dbReference type="InterPro" id="IPR041231">
    <property type="entry name" value="FlgA_N"/>
</dbReference>
<evidence type="ECO:0000256" key="7">
    <source>
        <dbReference type="RuleBase" id="RU362063"/>
    </source>
</evidence>
<gene>
    <name evidence="9" type="primary">flgA</name>
    <name evidence="9" type="ORF">Lche_1003</name>
</gene>
<accession>A0A0W0S6D6</accession>
<evidence type="ECO:0000256" key="6">
    <source>
        <dbReference type="ARBA" id="ARBA00025643"/>
    </source>
</evidence>
<dbReference type="Gene3D" id="2.30.30.760">
    <property type="match status" value="1"/>
</dbReference>
<evidence type="ECO:0000256" key="2">
    <source>
        <dbReference type="ARBA" id="ARBA00010474"/>
    </source>
</evidence>
<comment type="caution">
    <text evidence="9">The sequence shown here is derived from an EMBL/GenBank/DDBJ whole genome shotgun (WGS) entry which is preliminary data.</text>
</comment>
<comment type="function">
    <text evidence="6 7">Involved in the assembly process of the P-ring formation. It may associate with FlgF on the rod constituting a structure essential for the P-ring assembly or may act as a modulator protein for the P-ring assembly.</text>
</comment>